<gene>
    <name evidence="2" type="ORF">CLEP1334_LOCUS10968</name>
</gene>
<sequence>MSGVLAQAAAARGAPHDVLMLDLPLCVSAGAIFAAFERSWGGLFMMFLLATLGPAAEIGLISQGLYSYTDPDLFGIPTWIPWVYAAGGPPNGLLGRQILAELEKQSP</sequence>
<dbReference type="PANTHER" id="PTHR36774:SF1">
    <property type="entry name" value="INSULIN-INDUCED PROTEIN"/>
    <property type="match status" value="1"/>
</dbReference>
<organism evidence="2">
    <name type="scientific">Calcidiscus leptoporus</name>
    <dbReference type="NCBI Taxonomy" id="127549"/>
    <lineage>
        <taxon>Eukaryota</taxon>
        <taxon>Haptista</taxon>
        <taxon>Haptophyta</taxon>
        <taxon>Prymnesiophyceae</taxon>
        <taxon>Coccolithales</taxon>
        <taxon>Calcidiscaceae</taxon>
        <taxon>Calcidiscus</taxon>
    </lineage>
</organism>
<reference evidence="2" key="1">
    <citation type="submission" date="2021-01" db="EMBL/GenBank/DDBJ databases">
        <authorList>
            <person name="Corre E."/>
            <person name="Pelletier E."/>
            <person name="Niang G."/>
            <person name="Scheremetjew M."/>
            <person name="Finn R."/>
            <person name="Kale V."/>
            <person name="Holt S."/>
            <person name="Cochrane G."/>
            <person name="Meng A."/>
            <person name="Brown T."/>
            <person name="Cohen L."/>
        </authorList>
    </citation>
    <scope>NUCLEOTIDE SEQUENCE</scope>
    <source>
        <strain evidence="2">RCC1130</strain>
    </source>
</reference>
<accession>A0A7S0IYD6</accession>
<evidence type="ECO:0000313" key="2">
    <source>
        <dbReference type="EMBL" id="CAD8535688.1"/>
    </source>
</evidence>
<dbReference type="EMBL" id="HBER01021793">
    <property type="protein sequence ID" value="CAD8535688.1"/>
    <property type="molecule type" value="Transcribed_RNA"/>
</dbReference>
<dbReference type="AlphaFoldDB" id="A0A7S0IYD6"/>
<dbReference type="PANTHER" id="PTHR36774">
    <property type="entry name" value="INSULIN-INDUCED PROTEIN"/>
    <property type="match status" value="1"/>
</dbReference>
<name>A0A7S0IYD6_9EUKA</name>
<keyword evidence="1" id="KW-1133">Transmembrane helix</keyword>
<protein>
    <submittedName>
        <fullName evidence="2">Uncharacterized protein</fullName>
    </submittedName>
</protein>
<feature type="transmembrane region" description="Helical" evidence="1">
    <location>
        <begin position="43"/>
        <end position="66"/>
    </location>
</feature>
<keyword evidence="1" id="KW-0812">Transmembrane</keyword>
<keyword evidence="1" id="KW-0472">Membrane</keyword>
<evidence type="ECO:0000256" key="1">
    <source>
        <dbReference type="SAM" id="Phobius"/>
    </source>
</evidence>
<proteinExistence type="predicted"/>